<protein>
    <submittedName>
        <fullName evidence="1">Putative NTPase</fullName>
    </submittedName>
</protein>
<sequence length="142" mass="15939">MTPITSCAVIILGSARSDTQQLGVIVKKMIPRHDHDLWDFQDRINQALKFRMGNDAGFVTLMGEWLASTPTESEISSFFRYLASTGKLDEDTQKLCQHYLNERYIASGIPAHGYDTLSDLIRPVTHSLLDVLAGPIHQKYGM</sequence>
<proteinExistence type="predicted"/>
<dbReference type="Proteomes" id="UP000078504">
    <property type="component" value="Unassembled WGS sequence"/>
</dbReference>
<accession>A0A1B7HNR3</accession>
<organism evidence="1 2">
    <name type="scientific">Buttiauxella gaviniae ATCC 51604</name>
    <dbReference type="NCBI Taxonomy" id="1354253"/>
    <lineage>
        <taxon>Bacteria</taxon>
        <taxon>Pseudomonadati</taxon>
        <taxon>Pseudomonadota</taxon>
        <taxon>Gammaproteobacteria</taxon>
        <taxon>Enterobacterales</taxon>
        <taxon>Enterobacteriaceae</taxon>
        <taxon>Buttiauxella</taxon>
    </lineage>
</organism>
<evidence type="ECO:0000313" key="2">
    <source>
        <dbReference type="Proteomes" id="UP000078504"/>
    </source>
</evidence>
<dbReference type="RefSeq" id="WP_064518700.1">
    <property type="nucleotide sequence ID" value="NZ_LXEP01000042.1"/>
</dbReference>
<reference evidence="1 2" key="1">
    <citation type="submission" date="2016-04" db="EMBL/GenBank/DDBJ databases">
        <title>ATOL: Assembling a taxonomically balanced genome-scale reconstruction of the evolutionary history of the Enterobacteriaceae.</title>
        <authorList>
            <person name="Plunkett G.III."/>
            <person name="Neeno-Eckwall E.C."/>
            <person name="Glasner J.D."/>
            <person name="Perna N.T."/>
        </authorList>
    </citation>
    <scope>NUCLEOTIDE SEQUENCE [LARGE SCALE GENOMIC DNA]</scope>
    <source>
        <strain evidence="1 2">ATCC 51604</strain>
    </source>
</reference>
<evidence type="ECO:0000313" key="1">
    <source>
        <dbReference type="EMBL" id="OAT17268.1"/>
    </source>
</evidence>
<dbReference type="PATRIC" id="fig|1354253.4.peg.4306"/>
<name>A0A1B7HNR3_9ENTR</name>
<dbReference type="AlphaFoldDB" id="A0A1B7HNR3"/>
<comment type="caution">
    <text evidence="1">The sequence shown here is derived from an EMBL/GenBank/DDBJ whole genome shotgun (WGS) entry which is preliminary data.</text>
</comment>
<dbReference type="EMBL" id="LXEP01000042">
    <property type="protein sequence ID" value="OAT17268.1"/>
    <property type="molecule type" value="Genomic_DNA"/>
</dbReference>
<gene>
    <name evidence="1" type="ORF">M977_04198</name>
</gene>